<feature type="domain" description="SIS" evidence="1">
    <location>
        <begin position="33"/>
        <end position="214"/>
    </location>
</feature>
<dbReference type="InterPro" id="IPR001347">
    <property type="entry name" value="SIS_dom"/>
</dbReference>
<dbReference type="Pfam" id="PF01380">
    <property type="entry name" value="SIS"/>
    <property type="match status" value="1"/>
</dbReference>
<proteinExistence type="predicted"/>
<dbReference type="EMBL" id="SORI01000009">
    <property type="protein sequence ID" value="TDY60206.1"/>
    <property type="molecule type" value="Genomic_DNA"/>
</dbReference>
<dbReference type="GO" id="GO:0016853">
    <property type="term" value="F:isomerase activity"/>
    <property type="evidence" value="ECO:0007669"/>
    <property type="project" value="UniProtKB-KW"/>
</dbReference>
<keyword evidence="3" id="KW-1185">Reference proteome</keyword>
<evidence type="ECO:0000313" key="3">
    <source>
        <dbReference type="Proteomes" id="UP000295066"/>
    </source>
</evidence>
<dbReference type="PANTHER" id="PTHR30390">
    <property type="entry name" value="SEDOHEPTULOSE 7-PHOSPHATE ISOMERASE / DNAA INITIATOR-ASSOCIATING FACTOR FOR REPLICATION INITIATION"/>
    <property type="match status" value="1"/>
</dbReference>
<evidence type="ECO:0000259" key="1">
    <source>
        <dbReference type="PROSITE" id="PS51464"/>
    </source>
</evidence>
<dbReference type="OrthoDB" id="9781311at2"/>
<name>A0A4R8M992_9BACT</name>
<evidence type="ECO:0000313" key="2">
    <source>
        <dbReference type="EMBL" id="TDY60206.1"/>
    </source>
</evidence>
<accession>A0A4R8M992</accession>
<dbReference type="GO" id="GO:1901135">
    <property type="term" value="P:carbohydrate derivative metabolic process"/>
    <property type="evidence" value="ECO:0007669"/>
    <property type="project" value="InterPro"/>
</dbReference>
<dbReference type="InterPro" id="IPR050099">
    <property type="entry name" value="SIS_GmhA/DiaA_subfam"/>
</dbReference>
<gene>
    <name evidence="2" type="ORF">C8D99_10962</name>
</gene>
<dbReference type="SUPFAM" id="SSF53697">
    <property type="entry name" value="SIS domain"/>
    <property type="match status" value="1"/>
</dbReference>
<dbReference type="GO" id="GO:0097367">
    <property type="term" value="F:carbohydrate derivative binding"/>
    <property type="evidence" value="ECO:0007669"/>
    <property type="project" value="InterPro"/>
</dbReference>
<dbReference type="RefSeq" id="WP_133957667.1">
    <property type="nucleotide sequence ID" value="NZ_SORI01000009.1"/>
</dbReference>
<dbReference type="Gene3D" id="3.40.50.10490">
    <property type="entry name" value="Glucose-6-phosphate isomerase like protein, domain 1"/>
    <property type="match status" value="1"/>
</dbReference>
<sequence length="215" mass="22852">MNERTRKLVDCFFAENPGLEPVRDQVLEAAHVLVRRFLEGGTLLVCGNGGSCADSDHIVGELMKGFLLKRPLPPAERELFGSLFGPEGTALADKLQGALPAISLCSQQALVTAVANDGDYGLVFAQQVMGYAGPGDVVLGISTSGNARNVKWALMAAKARGAFSMALTGEGGGALRDAADLWIPVPDGRTFRIQELHGAVYHFLCAFAESEMFPE</sequence>
<dbReference type="PROSITE" id="PS51464">
    <property type="entry name" value="SIS"/>
    <property type="match status" value="1"/>
</dbReference>
<reference evidence="2 3" key="1">
    <citation type="submission" date="2019-03" db="EMBL/GenBank/DDBJ databases">
        <title>Genomic Encyclopedia of Type Strains, Phase IV (KMG-IV): sequencing the most valuable type-strain genomes for metagenomic binning, comparative biology and taxonomic classification.</title>
        <authorList>
            <person name="Goeker M."/>
        </authorList>
    </citation>
    <scope>NUCLEOTIDE SEQUENCE [LARGE SCALE GENOMIC DNA]</scope>
    <source>
        <strain evidence="2 3">DSM 25964</strain>
    </source>
</reference>
<keyword evidence="2" id="KW-0413">Isomerase</keyword>
<protein>
    <submittedName>
        <fullName evidence="2">D-sedoheptulose 7-phosphate isomerase</fullName>
    </submittedName>
</protein>
<dbReference type="InterPro" id="IPR046348">
    <property type="entry name" value="SIS_dom_sf"/>
</dbReference>
<dbReference type="InterPro" id="IPR035461">
    <property type="entry name" value="GmhA/DiaA"/>
</dbReference>
<organism evidence="2 3">
    <name type="scientific">Aminivibrio pyruvatiphilus</name>
    <dbReference type="NCBI Taxonomy" id="1005740"/>
    <lineage>
        <taxon>Bacteria</taxon>
        <taxon>Thermotogati</taxon>
        <taxon>Synergistota</taxon>
        <taxon>Synergistia</taxon>
        <taxon>Synergistales</taxon>
        <taxon>Aminobacteriaceae</taxon>
        <taxon>Aminivibrio</taxon>
    </lineage>
</organism>
<dbReference type="AlphaFoldDB" id="A0A4R8M992"/>
<comment type="caution">
    <text evidence="2">The sequence shown here is derived from an EMBL/GenBank/DDBJ whole genome shotgun (WGS) entry which is preliminary data.</text>
</comment>
<dbReference type="CDD" id="cd05006">
    <property type="entry name" value="SIS_GmhA"/>
    <property type="match status" value="1"/>
</dbReference>
<dbReference type="Proteomes" id="UP000295066">
    <property type="component" value="Unassembled WGS sequence"/>
</dbReference>